<reference evidence="9 10" key="1">
    <citation type="submission" date="2016-10" db="EMBL/GenBank/DDBJ databases">
        <authorList>
            <person name="de Groot N.N."/>
        </authorList>
    </citation>
    <scope>NUCLEOTIDE SEQUENCE [LARGE SCALE GENOMIC DNA]</scope>
    <source>
        <strain evidence="9 10">CPCC 100156</strain>
    </source>
</reference>
<feature type="active site" evidence="4">
    <location>
        <position position="191"/>
    </location>
</feature>
<evidence type="ECO:0000256" key="4">
    <source>
        <dbReference type="PIRSR" id="PIRSR606225-1"/>
    </source>
</evidence>
<dbReference type="AlphaFoldDB" id="A0A1G6PKQ9"/>
<dbReference type="Gene3D" id="3.10.290.10">
    <property type="entry name" value="RNA-binding S4 domain"/>
    <property type="match status" value="1"/>
</dbReference>
<evidence type="ECO:0000256" key="6">
    <source>
        <dbReference type="RuleBase" id="RU362028"/>
    </source>
</evidence>
<accession>A0A1G6PKQ9</accession>
<proteinExistence type="inferred from homology"/>
<dbReference type="GO" id="GO:0000455">
    <property type="term" value="P:enzyme-directed rRNA pseudouridine synthesis"/>
    <property type="evidence" value="ECO:0007669"/>
    <property type="project" value="UniProtKB-ARBA"/>
</dbReference>
<keyword evidence="2 6" id="KW-0413">Isomerase</keyword>
<protein>
    <recommendedName>
        <fullName evidence="6">Pseudouridine synthase</fullName>
        <ecNumber evidence="6">5.4.99.-</ecNumber>
    </recommendedName>
</protein>
<dbReference type="InterPro" id="IPR006145">
    <property type="entry name" value="PsdUridine_synth_RsuA/RluA"/>
</dbReference>
<keyword evidence="5" id="KW-0694">RNA-binding</keyword>
<evidence type="ECO:0000256" key="2">
    <source>
        <dbReference type="ARBA" id="ARBA00023235"/>
    </source>
</evidence>
<dbReference type="InterPro" id="IPR020103">
    <property type="entry name" value="PsdUridine_synth_cat_dom_sf"/>
</dbReference>
<feature type="domain" description="RNA-binding S4" evidence="8">
    <location>
        <begin position="65"/>
        <end position="128"/>
    </location>
</feature>
<name>A0A1G6PKQ9_9PROT</name>
<organism evidence="9 10">
    <name type="scientific">Belnapia rosea</name>
    <dbReference type="NCBI Taxonomy" id="938405"/>
    <lineage>
        <taxon>Bacteria</taxon>
        <taxon>Pseudomonadati</taxon>
        <taxon>Pseudomonadota</taxon>
        <taxon>Alphaproteobacteria</taxon>
        <taxon>Acetobacterales</taxon>
        <taxon>Roseomonadaceae</taxon>
        <taxon>Belnapia</taxon>
    </lineage>
</organism>
<gene>
    <name evidence="9" type="ORF">SAMN04487779_1002424</name>
</gene>
<dbReference type="SMART" id="SM00363">
    <property type="entry name" value="S4"/>
    <property type="match status" value="1"/>
</dbReference>
<dbReference type="PANTHER" id="PTHR21600:SF44">
    <property type="entry name" value="RIBOSOMAL LARGE SUBUNIT PSEUDOURIDINE SYNTHASE D"/>
    <property type="match status" value="1"/>
</dbReference>
<comment type="function">
    <text evidence="6">Responsible for synthesis of pseudouridine from uracil.</text>
</comment>
<dbReference type="InterPro" id="IPR006225">
    <property type="entry name" value="PsdUridine_synth_RluC/D"/>
</dbReference>
<feature type="region of interest" description="Disordered" evidence="7">
    <location>
        <begin position="107"/>
        <end position="131"/>
    </location>
</feature>
<dbReference type="Gene3D" id="3.30.2350.10">
    <property type="entry name" value="Pseudouridine synthase"/>
    <property type="match status" value="1"/>
</dbReference>
<dbReference type="SUPFAM" id="SSF55120">
    <property type="entry name" value="Pseudouridine synthase"/>
    <property type="match status" value="1"/>
</dbReference>
<dbReference type="CDD" id="cd02869">
    <property type="entry name" value="PseudoU_synth_RluA_like"/>
    <property type="match status" value="1"/>
</dbReference>
<dbReference type="EC" id="5.4.99.-" evidence="6"/>
<dbReference type="InterPro" id="IPR006224">
    <property type="entry name" value="PsdUridine_synth_RluA-like_CS"/>
</dbReference>
<comment type="catalytic activity">
    <reaction evidence="3">
        <text>uridine(1911/1915/1917) in 23S rRNA = pseudouridine(1911/1915/1917) in 23S rRNA</text>
        <dbReference type="Rhea" id="RHEA:42524"/>
        <dbReference type="Rhea" id="RHEA-COMP:10097"/>
        <dbReference type="Rhea" id="RHEA-COMP:10098"/>
        <dbReference type="ChEBI" id="CHEBI:65314"/>
        <dbReference type="ChEBI" id="CHEBI:65315"/>
        <dbReference type="EC" id="5.4.99.23"/>
    </reaction>
</comment>
<evidence type="ECO:0000313" key="10">
    <source>
        <dbReference type="Proteomes" id="UP000198925"/>
    </source>
</evidence>
<dbReference type="PANTHER" id="PTHR21600">
    <property type="entry name" value="MITOCHONDRIAL RNA PSEUDOURIDINE SYNTHASE"/>
    <property type="match status" value="1"/>
</dbReference>
<dbReference type="InterPro" id="IPR002942">
    <property type="entry name" value="S4_RNA-bd"/>
</dbReference>
<sequence length="379" mass="42010">MIRGADTQDHEGRACDHRCYPCHALRYAWAARKFNPPLFASRATLGYTERMTIQTRIVAEAEADTRLDRWFRRHFPQLTQGALQKMLRTGQIRVDGRRAEANTRLAAGQEVRIPPLPDGPPPERDQPPVSPEDAEMLQRLVLHRDESVIVLDKPHGLPVQGGPGITRHLDGMLDALRFGSQERPRLVHRLDRDTSGLLLLARTPASAAFLAKEFRGRGVEKTYWAIVTPPPQLEDGRIDIPLAKLDGPRGERMQAVEDPDEGARAVTDFRTLDAVRGRAAWLELKPLTGRTHQLRVHCAEGLGTPILGDGKYGGGAAHLDGLPGELHLHARALLLPHPDGGMLEAAAALPPHMKETFAYFGFEAPRTPKPRRLAPAARR</sequence>
<dbReference type="Proteomes" id="UP000198925">
    <property type="component" value="Unassembled WGS sequence"/>
</dbReference>
<evidence type="ECO:0000259" key="8">
    <source>
        <dbReference type="SMART" id="SM00363"/>
    </source>
</evidence>
<dbReference type="GO" id="GO:0160140">
    <property type="term" value="F:23S rRNA pseudouridine(1911/1915/1917) synthase activity"/>
    <property type="evidence" value="ECO:0007669"/>
    <property type="project" value="UniProtKB-EC"/>
</dbReference>
<dbReference type="NCBIfam" id="TIGR00005">
    <property type="entry name" value="rluA_subfam"/>
    <property type="match status" value="1"/>
</dbReference>
<dbReference type="Pfam" id="PF00849">
    <property type="entry name" value="PseudoU_synth_2"/>
    <property type="match status" value="1"/>
</dbReference>
<dbReference type="EMBL" id="FMZX01000002">
    <property type="protein sequence ID" value="SDC80648.1"/>
    <property type="molecule type" value="Genomic_DNA"/>
</dbReference>
<evidence type="ECO:0000313" key="9">
    <source>
        <dbReference type="EMBL" id="SDC80648.1"/>
    </source>
</evidence>
<dbReference type="PROSITE" id="PS01129">
    <property type="entry name" value="PSI_RLU"/>
    <property type="match status" value="1"/>
</dbReference>
<dbReference type="GO" id="GO:0003723">
    <property type="term" value="F:RNA binding"/>
    <property type="evidence" value="ECO:0007669"/>
    <property type="project" value="UniProtKB-KW"/>
</dbReference>
<evidence type="ECO:0000256" key="3">
    <source>
        <dbReference type="ARBA" id="ARBA00036882"/>
    </source>
</evidence>
<dbReference type="InterPro" id="IPR050188">
    <property type="entry name" value="RluA_PseudoU_synthase"/>
</dbReference>
<dbReference type="InterPro" id="IPR036986">
    <property type="entry name" value="S4_RNA-bd_sf"/>
</dbReference>
<comment type="catalytic activity">
    <reaction evidence="6">
        <text>a uridine in RNA = a pseudouridine in RNA</text>
        <dbReference type="Rhea" id="RHEA:48348"/>
        <dbReference type="Rhea" id="RHEA-COMP:12068"/>
        <dbReference type="Rhea" id="RHEA-COMP:12069"/>
        <dbReference type="ChEBI" id="CHEBI:65314"/>
        <dbReference type="ChEBI" id="CHEBI:65315"/>
    </reaction>
</comment>
<dbReference type="SUPFAM" id="SSF55174">
    <property type="entry name" value="Alpha-L RNA-binding motif"/>
    <property type="match status" value="1"/>
</dbReference>
<evidence type="ECO:0000256" key="5">
    <source>
        <dbReference type="PROSITE-ProRule" id="PRU00182"/>
    </source>
</evidence>
<dbReference type="STRING" id="938405.SAMN02927895_02151"/>
<keyword evidence="10" id="KW-1185">Reference proteome</keyword>
<evidence type="ECO:0000256" key="1">
    <source>
        <dbReference type="ARBA" id="ARBA00010876"/>
    </source>
</evidence>
<dbReference type="PROSITE" id="PS50889">
    <property type="entry name" value="S4"/>
    <property type="match status" value="1"/>
</dbReference>
<dbReference type="CDD" id="cd00165">
    <property type="entry name" value="S4"/>
    <property type="match status" value="1"/>
</dbReference>
<comment type="similarity">
    <text evidence="1 6">Belongs to the pseudouridine synthase RluA family.</text>
</comment>
<evidence type="ECO:0000256" key="7">
    <source>
        <dbReference type="SAM" id="MobiDB-lite"/>
    </source>
</evidence>